<dbReference type="Proteomes" id="UP000600365">
    <property type="component" value="Unassembled WGS sequence"/>
</dbReference>
<dbReference type="PANTHER" id="PTHR30086">
    <property type="entry name" value="ARGININE EXPORTER PROTEIN ARGO"/>
    <property type="match status" value="1"/>
</dbReference>
<keyword evidence="3 6" id="KW-0812">Transmembrane</keyword>
<keyword evidence="2" id="KW-1003">Cell membrane</keyword>
<keyword evidence="5 6" id="KW-0472">Membrane</keyword>
<protein>
    <recommendedName>
        <fullName evidence="9">Lysine transporter LysE</fullName>
    </recommendedName>
</protein>
<feature type="transmembrane region" description="Helical" evidence="6">
    <location>
        <begin position="33"/>
        <end position="58"/>
    </location>
</feature>
<name>A0A918D2Q9_9ACTN</name>
<sequence>MVTAFLAVDLLLVCAPGADWAYAISAGLRGRSVFPAVSGLVAGYAVHTLLAVAGLAVLVAGSPGLLTALTVAGAGYLVWLGWGVLRSPATPGTPGTSGTPGAAGGGDIAAPVTAGADAVTVTRVRAGADAVAPMAVGTDAVASATVGTDAVASATVGTDAVARVASAEPPEPSPARAFLRGAAISGLNPKGLLLYLSVLPQFLRPAAGAPVAAQTAVLGLVHMACCAAVYLGVGVLARVVLGARPAAARAVARTSGAAMLGIGGFLLVERLATL</sequence>
<proteinExistence type="predicted"/>
<feature type="transmembrane region" description="Helical" evidence="6">
    <location>
        <begin position="250"/>
        <end position="268"/>
    </location>
</feature>
<evidence type="ECO:0008006" key="9">
    <source>
        <dbReference type="Google" id="ProtNLM"/>
    </source>
</evidence>
<evidence type="ECO:0000256" key="2">
    <source>
        <dbReference type="ARBA" id="ARBA00022475"/>
    </source>
</evidence>
<organism evidence="7 8">
    <name type="scientific">Streptomyces albiflavescens</name>
    <dbReference type="NCBI Taxonomy" id="1623582"/>
    <lineage>
        <taxon>Bacteria</taxon>
        <taxon>Bacillati</taxon>
        <taxon>Actinomycetota</taxon>
        <taxon>Actinomycetes</taxon>
        <taxon>Kitasatosporales</taxon>
        <taxon>Streptomycetaceae</taxon>
        <taxon>Streptomyces</taxon>
    </lineage>
</organism>
<evidence type="ECO:0000313" key="7">
    <source>
        <dbReference type="EMBL" id="GGN61552.1"/>
    </source>
</evidence>
<dbReference type="GO" id="GO:0005886">
    <property type="term" value="C:plasma membrane"/>
    <property type="evidence" value="ECO:0007669"/>
    <property type="project" value="UniProtKB-SubCell"/>
</dbReference>
<dbReference type="InterPro" id="IPR001123">
    <property type="entry name" value="LeuE-type"/>
</dbReference>
<keyword evidence="8" id="KW-1185">Reference proteome</keyword>
<reference evidence="7 8" key="1">
    <citation type="journal article" date="2014" name="Int. J. Syst. Evol. Microbiol.">
        <title>Complete genome sequence of Corynebacterium casei LMG S-19264T (=DSM 44701T), isolated from a smear-ripened cheese.</title>
        <authorList>
            <consortium name="US DOE Joint Genome Institute (JGI-PGF)"/>
            <person name="Walter F."/>
            <person name="Albersmeier A."/>
            <person name="Kalinowski J."/>
            <person name="Ruckert C."/>
        </authorList>
    </citation>
    <scope>NUCLEOTIDE SEQUENCE [LARGE SCALE GENOMIC DNA]</scope>
    <source>
        <strain evidence="7 8">CGMCC 4.7111</strain>
    </source>
</reference>
<evidence type="ECO:0000256" key="5">
    <source>
        <dbReference type="ARBA" id="ARBA00023136"/>
    </source>
</evidence>
<feature type="transmembrane region" description="Helical" evidence="6">
    <location>
        <begin position="220"/>
        <end position="241"/>
    </location>
</feature>
<gene>
    <name evidence="7" type="ORF">GCM10011579_027960</name>
</gene>
<evidence type="ECO:0000256" key="4">
    <source>
        <dbReference type="ARBA" id="ARBA00022989"/>
    </source>
</evidence>
<evidence type="ECO:0000256" key="1">
    <source>
        <dbReference type="ARBA" id="ARBA00004651"/>
    </source>
</evidence>
<feature type="transmembrane region" description="Helical" evidence="6">
    <location>
        <begin position="65"/>
        <end position="85"/>
    </location>
</feature>
<dbReference type="PANTHER" id="PTHR30086:SF20">
    <property type="entry name" value="ARGININE EXPORTER PROTEIN ARGO-RELATED"/>
    <property type="match status" value="1"/>
</dbReference>
<dbReference type="AlphaFoldDB" id="A0A918D2Q9"/>
<keyword evidence="4 6" id="KW-1133">Transmembrane helix</keyword>
<dbReference type="Pfam" id="PF01810">
    <property type="entry name" value="LysE"/>
    <property type="match status" value="1"/>
</dbReference>
<dbReference type="EMBL" id="BMMM01000004">
    <property type="protein sequence ID" value="GGN61552.1"/>
    <property type="molecule type" value="Genomic_DNA"/>
</dbReference>
<evidence type="ECO:0000313" key="8">
    <source>
        <dbReference type="Proteomes" id="UP000600365"/>
    </source>
</evidence>
<comment type="caution">
    <text evidence="7">The sequence shown here is derived from an EMBL/GenBank/DDBJ whole genome shotgun (WGS) entry which is preliminary data.</text>
</comment>
<evidence type="ECO:0000256" key="6">
    <source>
        <dbReference type="SAM" id="Phobius"/>
    </source>
</evidence>
<comment type="subcellular location">
    <subcellularLocation>
        <location evidence="1">Cell membrane</location>
        <topology evidence="1">Multi-pass membrane protein</topology>
    </subcellularLocation>
</comment>
<evidence type="ECO:0000256" key="3">
    <source>
        <dbReference type="ARBA" id="ARBA00022692"/>
    </source>
</evidence>
<dbReference type="GO" id="GO:0015171">
    <property type="term" value="F:amino acid transmembrane transporter activity"/>
    <property type="evidence" value="ECO:0007669"/>
    <property type="project" value="TreeGrafter"/>
</dbReference>
<accession>A0A918D2Q9</accession>